<evidence type="ECO:0000313" key="1">
    <source>
        <dbReference type="EMBL" id="OBK22389.1"/>
    </source>
</evidence>
<name>A0A1A3NMU4_MYCAS</name>
<dbReference type="OrthoDB" id="4322177at2"/>
<organism evidence="1 2">
    <name type="scientific">Mycobacterium asiaticum</name>
    <dbReference type="NCBI Taxonomy" id="1790"/>
    <lineage>
        <taxon>Bacteria</taxon>
        <taxon>Bacillati</taxon>
        <taxon>Actinomycetota</taxon>
        <taxon>Actinomycetes</taxon>
        <taxon>Mycobacteriales</taxon>
        <taxon>Mycobacteriaceae</taxon>
        <taxon>Mycobacterium</taxon>
    </lineage>
</organism>
<gene>
    <name evidence="1" type="ORF">A5635_21810</name>
</gene>
<evidence type="ECO:0008006" key="3">
    <source>
        <dbReference type="Google" id="ProtNLM"/>
    </source>
</evidence>
<comment type="caution">
    <text evidence="1">The sequence shown here is derived from an EMBL/GenBank/DDBJ whole genome shotgun (WGS) entry which is preliminary data.</text>
</comment>
<protein>
    <recommendedName>
        <fullName evidence="3">DUF4145 domain-containing protein</fullName>
    </recommendedName>
</protein>
<reference evidence="1 2" key="1">
    <citation type="submission" date="2016-06" db="EMBL/GenBank/DDBJ databases">
        <authorList>
            <person name="Kjaerup R.B."/>
            <person name="Dalgaard T.S."/>
            <person name="Juul-Madsen H.R."/>
        </authorList>
    </citation>
    <scope>NUCLEOTIDE SEQUENCE [LARGE SCALE GENOMIC DNA]</scope>
    <source>
        <strain evidence="1 2">1245335.1</strain>
    </source>
</reference>
<dbReference type="Proteomes" id="UP000093819">
    <property type="component" value="Unassembled WGS sequence"/>
</dbReference>
<sequence length="122" mass="13584">MIGRAKLLDYADEILDGRIALGPRAARIAALLTRMVLEDWLNEESATWCLPGQKVPTITSKLIVLAKNKGQEVGERARRSWHSLSRAVHHHAYELQPSQAEIRRLVGLVRDLVEKQAAPSGV</sequence>
<evidence type="ECO:0000313" key="2">
    <source>
        <dbReference type="Proteomes" id="UP000093819"/>
    </source>
</evidence>
<dbReference type="AlphaFoldDB" id="A0A1A3NMU4"/>
<dbReference type="RefSeq" id="WP_065035561.1">
    <property type="nucleotide sequence ID" value="NZ_LZLR01000094.1"/>
</dbReference>
<dbReference type="EMBL" id="LZLR01000094">
    <property type="protein sequence ID" value="OBK22389.1"/>
    <property type="molecule type" value="Genomic_DNA"/>
</dbReference>
<accession>A0A1A3NMU4</accession>
<proteinExistence type="predicted"/>